<accession>A0A0B7FHX1</accession>
<proteinExistence type="predicted"/>
<organism evidence="1 2">
    <name type="scientific">Thanatephorus cucumeris (strain AG1-IB / isolate 7/3/14)</name>
    <name type="common">Lettuce bottom rot fungus</name>
    <name type="synonym">Rhizoctonia solani</name>
    <dbReference type="NCBI Taxonomy" id="1108050"/>
    <lineage>
        <taxon>Eukaryota</taxon>
        <taxon>Fungi</taxon>
        <taxon>Dikarya</taxon>
        <taxon>Basidiomycota</taxon>
        <taxon>Agaricomycotina</taxon>
        <taxon>Agaricomycetes</taxon>
        <taxon>Cantharellales</taxon>
        <taxon>Ceratobasidiaceae</taxon>
        <taxon>Rhizoctonia</taxon>
        <taxon>Rhizoctonia solani AG-1</taxon>
    </lineage>
</organism>
<gene>
    <name evidence="1" type="ORF">RSOLAG1IB_08457</name>
</gene>
<protein>
    <submittedName>
        <fullName evidence="1">Uncharacterized protein</fullName>
    </submittedName>
</protein>
<evidence type="ECO:0000313" key="1">
    <source>
        <dbReference type="EMBL" id="CEL57245.1"/>
    </source>
</evidence>
<dbReference type="OrthoDB" id="2687058at2759"/>
<dbReference type="Proteomes" id="UP000059188">
    <property type="component" value="Unassembled WGS sequence"/>
</dbReference>
<name>A0A0B7FHX1_THACB</name>
<dbReference type="AlphaFoldDB" id="A0A0B7FHX1"/>
<reference evidence="1 2" key="1">
    <citation type="submission" date="2014-11" db="EMBL/GenBank/DDBJ databases">
        <authorList>
            <person name="Wibberg Daniel"/>
        </authorList>
    </citation>
    <scope>NUCLEOTIDE SEQUENCE [LARGE SCALE GENOMIC DNA]</scope>
    <source>
        <strain evidence="1">Rhizoctonia solani AG1-IB 7/3/14</strain>
    </source>
</reference>
<keyword evidence="2" id="KW-1185">Reference proteome</keyword>
<sequence>MTVHSLGPDTVYPQNTTQMRLQSETTDNLLWAQITSSSVSQSPAIQGALSRITFLENESSAPLAGILQRCSVEHTAAVSNSKALLVVVGRGRRSAESHIDELHGIIASSNASETIGSEIRRTVGDVATAFVATGTKASLFVFQASENVGDD</sequence>
<evidence type="ECO:0000313" key="2">
    <source>
        <dbReference type="Proteomes" id="UP000059188"/>
    </source>
</evidence>
<dbReference type="EMBL" id="LN679128">
    <property type="protein sequence ID" value="CEL57245.1"/>
    <property type="molecule type" value="Genomic_DNA"/>
</dbReference>